<evidence type="ECO:0000313" key="1">
    <source>
        <dbReference type="Proteomes" id="UP001652741"/>
    </source>
</evidence>
<reference evidence="2" key="1">
    <citation type="submission" date="2025-08" db="UniProtKB">
        <authorList>
            <consortium name="RefSeq"/>
        </authorList>
    </citation>
    <scope>IDENTIFICATION</scope>
</reference>
<dbReference type="RefSeq" id="XP_045548727.1">
    <property type="nucleotide sequence ID" value="XM_045692771.1"/>
</dbReference>
<proteinExistence type="predicted"/>
<dbReference type="PANTHER" id="PTHR15435:SF2">
    <property type="entry name" value="KICSTOR COMPLEX PROTEIN KAPTIN"/>
    <property type="match status" value="1"/>
</dbReference>
<accession>A0ABM3CQA1</accession>
<dbReference type="Proteomes" id="UP001652741">
    <property type="component" value="Chromosome ssa13"/>
</dbReference>
<dbReference type="PANTHER" id="PTHR15435">
    <property type="entry name" value="KICSTOR COMPLEX PROTEIN KAPTIN"/>
    <property type="match status" value="1"/>
</dbReference>
<protein>
    <submittedName>
        <fullName evidence="2">Uncharacterized protein</fullName>
    </submittedName>
</protein>
<organism evidence="1 2">
    <name type="scientific">Salmo salar</name>
    <name type="common">Atlantic salmon</name>
    <dbReference type="NCBI Taxonomy" id="8030"/>
    <lineage>
        <taxon>Eukaryota</taxon>
        <taxon>Metazoa</taxon>
        <taxon>Chordata</taxon>
        <taxon>Craniata</taxon>
        <taxon>Vertebrata</taxon>
        <taxon>Euteleostomi</taxon>
        <taxon>Actinopterygii</taxon>
        <taxon>Neopterygii</taxon>
        <taxon>Teleostei</taxon>
        <taxon>Protacanthopterygii</taxon>
        <taxon>Salmoniformes</taxon>
        <taxon>Salmonidae</taxon>
        <taxon>Salmoninae</taxon>
        <taxon>Salmo</taxon>
    </lineage>
</organism>
<sequence>MNAPHPLPAEHLPSPSLTELLENSTCLAGAKGTVYQSPLPHANTAGGRLGVQCGDGCSETVFLLSGHDQRIHLYKENSSFHQIEEQPVERLIPELPSNVLWLDVLSIPGGRRLSASCQNSCVGLALVDQTVPVGRSALVTDLDFDRPHNRRLRVTMPAQDLHIWLLHLRDRLRLATPTADESISAHESISVCNKSLFWGKNSFLLAGPGSPMGGPFPQVGRPMPSQAHPWLHPCPVV</sequence>
<name>A0ABM3CQA1_SALSA</name>
<dbReference type="InterPro" id="IPR029982">
    <property type="entry name" value="Kptn"/>
</dbReference>
<evidence type="ECO:0000313" key="2">
    <source>
        <dbReference type="RefSeq" id="XP_045548727.1"/>
    </source>
</evidence>
<gene>
    <name evidence="2" type="primary">LOC123726164</name>
</gene>
<dbReference type="GeneID" id="123726164"/>
<keyword evidence="1" id="KW-1185">Reference proteome</keyword>